<dbReference type="OMA" id="IFDYDGA"/>
<dbReference type="eggNOG" id="KOG1050">
    <property type="taxonomic scope" value="Eukaryota"/>
</dbReference>
<dbReference type="GO" id="GO:0004805">
    <property type="term" value="F:trehalose-phosphatase activity"/>
    <property type="evidence" value="ECO:0007669"/>
    <property type="project" value="TreeGrafter"/>
</dbReference>
<dbReference type="SUPFAM" id="SSF56784">
    <property type="entry name" value="HAD-like"/>
    <property type="match status" value="1"/>
</dbReference>
<evidence type="ECO:0000256" key="4">
    <source>
        <dbReference type="ARBA" id="ARBA00022679"/>
    </source>
</evidence>
<evidence type="ECO:0000256" key="7">
    <source>
        <dbReference type="SAM" id="SignalP"/>
    </source>
</evidence>
<dbReference type="Gene3D" id="3.40.50.1000">
    <property type="entry name" value="HAD superfamily/HAD-like"/>
    <property type="match status" value="1"/>
</dbReference>
<evidence type="ECO:0000256" key="5">
    <source>
        <dbReference type="ARBA" id="ARBA00048039"/>
    </source>
</evidence>
<dbReference type="OrthoDB" id="755951at2759"/>
<dbReference type="Pfam" id="PF02358">
    <property type="entry name" value="Trehalose_PPase"/>
    <property type="match status" value="1"/>
</dbReference>
<keyword evidence="7" id="KW-0732">Signal</keyword>
<gene>
    <name evidence="8" type="ORF">CYME_CMO053C</name>
</gene>
<reference evidence="8 9" key="1">
    <citation type="journal article" date="2004" name="Nature">
        <title>Genome sequence of the ultrasmall unicellular red alga Cyanidioschyzon merolae 10D.</title>
        <authorList>
            <person name="Matsuzaki M."/>
            <person name="Misumi O."/>
            <person name="Shin-i T."/>
            <person name="Maruyama S."/>
            <person name="Takahara M."/>
            <person name="Miyagishima S."/>
            <person name="Mori T."/>
            <person name="Nishida K."/>
            <person name="Yagisawa F."/>
            <person name="Nishida K."/>
            <person name="Yoshida Y."/>
            <person name="Nishimura Y."/>
            <person name="Nakao S."/>
            <person name="Kobayashi T."/>
            <person name="Momoyama Y."/>
            <person name="Higashiyama T."/>
            <person name="Minoda A."/>
            <person name="Sano M."/>
            <person name="Nomoto H."/>
            <person name="Oishi K."/>
            <person name="Hayashi H."/>
            <person name="Ohta F."/>
            <person name="Nishizaka S."/>
            <person name="Haga S."/>
            <person name="Miura S."/>
            <person name="Morishita T."/>
            <person name="Kabeya Y."/>
            <person name="Terasawa K."/>
            <person name="Suzuki Y."/>
            <person name="Ishii Y."/>
            <person name="Asakawa S."/>
            <person name="Takano H."/>
            <person name="Ohta N."/>
            <person name="Kuroiwa H."/>
            <person name="Tanaka K."/>
            <person name="Shimizu N."/>
            <person name="Sugano S."/>
            <person name="Sato N."/>
            <person name="Nozaki H."/>
            <person name="Ogasawara N."/>
            <person name="Kohara Y."/>
            <person name="Kuroiwa T."/>
        </authorList>
    </citation>
    <scope>NUCLEOTIDE SEQUENCE [LARGE SCALE GENOMIC DNA]</scope>
    <source>
        <strain evidence="8 9">10D</strain>
    </source>
</reference>
<dbReference type="Pfam" id="PF00982">
    <property type="entry name" value="Glyco_transf_20"/>
    <property type="match status" value="1"/>
</dbReference>
<dbReference type="EMBL" id="AP006497">
    <property type="protein sequence ID" value="BAM81439.1"/>
    <property type="molecule type" value="Genomic_DNA"/>
</dbReference>
<dbReference type="Gene3D" id="3.40.50.2000">
    <property type="entry name" value="Glycogen Phosphorylase B"/>
    <property type="match status" value="2"/>
</dbReference>
<keyword evidence="4" id="KW-0808">Transferase</keyword>
<evidence type="ECO:0000256" key="3">
    <source>
        <dbReference type="ARBA" id="ARBA00022676"/>
    </source>
</evidence>
<dbReference type="FunFam" id="3.40.50.2000:FF:000010">
    <property type="entry name" value="Alpha,alpha-trehalose-phosphate synthase"/>
    <property type="match status" value="1"/>
</dbReference>
<dbReference type="KEGG" id="cme:CYME_CMO053C"/>
<dbReference type="InterPro" id="IPR012766">
    <property type="entry name" value="Trehalose_OtsA"/>
</dbReference>
<dbReference type="GO" id="GO:0005829">
    <property type="term" value="C:cytosol"/>
    <property type="evidence" value="ECO:0007669"/>
    <property type="project" value="TreeGrafter"/>
</dbReference>
<accession>M1V9E3</accession>
<evidence type="ECO:0000313" key="8">
    <source>
        <dbReference type="EMBL" id="BAM81439.1"/>
    </source>
</evidence>
<dbReference type="Proteomes" id="UP000007014">
    <property type="component" value="Chromosome 15"/>
</dbReference>
<keyword evidence="9" id="KW-1185">Reference proteome</keyword>
<dbReference type="GO" id="GO:0005992">
    <property type="term" value="P:trehalose biosynthetic process"/>
    <property type="evidence" value="ECO:0007669"/>
    <property type="project" value="InterPro"/>
</dbReference>
<feature type="chain" id="PRO_5004017913" description="alpha,alpha-trehalose-phosphate synthase (UDP-forming)" evidence="7">
    <location>
        <begin position="23"/>
        <end position="1152"/>
    </location>
</feature>
<dbReference type="InterPro" id="IPR023214">
    <property type="entry name" value="HAD_sf"/>
</dbReference>
<dbReference type="PANTHER" id="PTHR10788:SF106">
    <property type="entry name" value="BCDNA.GH08860"/>
    <property type="match status" value="1"/>
</dbReference>
<dbReference type="STRING" id="280699.M1V9E3"/>
<dbReference type="Gene3D" id="3.30.70.1020">
    <property type="entry name" value="Trehalose-6-phosphate phosphatase related protein, domain 2"/>
    <property type="match status" value="1"/>
</dbReference>
<evidence type="ECO:0000256" key="2">
    <source>
        <dbReference type="ARBA" id="ARBA00012538"/>
    </source>
</evidence>
<dbReference type="GO" id="GO:0003825">
    <property type="term" value="F:alpha,alpha-trehalose-phosphate synthase (UDP-forming) activity"/>
    <property type="evidence" value="ECO:0007669"/>
    <property type="project" value="UniProtKB-EC"/>
</dbReference>
<reference evidence="8 9" key="2">
    <citation type="journal article" date="2007" name="BMC Biol.">
        <title>A 100%-complete sequence reveals unusually simple genomic features in the hot-spring red alga Cyanidioschyzon merolae.</title>
        <authorList>
            <person name="Nozaki H."/>
            <person name="Takano H."/>
            <person name="Misumi O."/>
            <person name="Terasawa K."/>
            <person name="Matsuzaki M."/>
            <person name="Maruyama S."/>
            <person name="Nishida K."/>
            <person name="Yagisawa F."/>
            <person name="Yoshida Y."/>
            <person name="Fujiwara T."/>
            <person name="Takio S."/>
            <person name="Tamura K."/>
            <person name="Chung S.J."/>
            <person name="Nakamura S."/>
            <person name="Kuroiwa H."/>
            <person name="Tanaka K."/>
            <person name="Sato N."/>
            <person name="Kuroiwa T."/>
        </authorList>
    </citation>
    <scope>NUCLEOTIDE SEQUENCE [LARGE SCALE GENOMIC DNA]</scope>
    <source>
        <strain evidence="8 9">10D</strain>
    </source>
</reference>
<dbReference type="InterPro" id="IPR003337">
    <property type="entry name" value="Trehalose_PPase"/>
</dbReference>
<feature type="region of interest" description="Disordered" evidence="6">
    <location>
        <begin position="1129"/>
        <end position="1152"/>
    </location>
</feature>
<protein>
    <recommendedName>
        <fullName evidence="2">alpha,alpha-trehalose-phosphate synthase (UDP-forming)</fullName>
        <ecNumber evidence="2">2.4.1.15</ecNumber>
    </recommendedName>
</protein>
<dbReference type="GeneID" id="16995543"/>
<dbReference type="NCBIfam" id="TIGR02400">
    <property type="entry name" value="trehalose_OtsA"/>
    <property type="match status" value="1"/>
</dbReference>
<feature type="compositionally biased region" description="Polar residues" evidence="6">
    <location>
        <begin position="163"/>
        <end position="177"/>
    </location>
</feature>
<dbReference type="CDD" id="cd03788">
    <property type="entry name" value="GT20_TPS"/>
    <property type="match status" value="1"/>
</dbReference>
<sequence>MRLYRFVLVRLLVLALVVATWSARTVKKARALYQLCIVLAVQVLNWSFCTKIRLRDGASSRSNCSSFASAEQVQRISLEFFLVTFPGPMNANNQSSDSVEDVEEVVDFSSTDFELEDSSAGQSGAGSYTDVTAALYGRQIGGENPYRSTGAAYRRSHARSHAVEQSSPLAGASVSPNHVTEDELLSRIQELQFQLMDLRESGNPPSGTNRTPLNLGTPAESTPVAGELQQTGVTGSDDAASAALSRTISLPASAATQTVRETIAEGPSQFSQASGSPADTESSAIQAFGGSDGTAAALDAAGTQARASTEHTGSWRVSRRAASLPRNTRTDMHSEMQSEDESKPKLIIVSNRLPITMKRRNDGQYDYTMSSGGLVSALEGALDPRELPFIWVGWPGGEVDPADETQVSTELLHRYGLVPVFLSAELHELYYNGFCNDVLWPLFHYVPLQVVSQDGERKFDYKYWAAYTTANQRFAEAIMSVYRRGDSVWVQDYHLMLLPALLRRKLRHSTRIGFFLHTPFPSSEVYRILPVRREILEGVLAADLIGFHTFDYARHFLSVCTRILGLESSHKGVAFHGHFARVGIFPIGIDPNLFLRTMELALVKARIEELRNRFRGQKILIGVDRLDYIKGVPHKLLAFETLLKKYPEWHEKVVLAQIAVPSRIEVEEYRKLIAYTNELVGRINGRFGSVEYAPIMFINQSIPFEELCALYHVADVAVITSIRDGMNLVSYEYVMCQREKCGVLILSEFAGSAQSLSGAIRVNPWNIEELAAAMHEALTMSDREREMKHWKLYRYVTTHTASYWAQSFVSELQQLRSTQQQQQQPDSQQLLTVPEFMQQVARAQHRLFILGYEGSIQEQQSVPELAAPSQMLWRLLMRLCSDGNNRVYLMSSRDRSHLMSWFEEVRAGGERSANATLLSMGLIAEDGQFYRHPGRLTEWKVTTSATEANASETELKWKHEILPILNYYTERTPGSFLEIKERSISWHYRDADPDYGVWQARELQAHLVDYCTTMPMEVIHQGGSAKRIDFRASGGSRAAAVARVLQDLGSSWHLVFCLAADTRDDNEVYTLLRGYRRDTGDRIAWTCSVGSGVVTAGSSAPTSAEFFLPDIGHARHVLREIVGLTVTSSKSRSRETERRRRSGSGTQILAAD</sequence>
<dbReference type="NCBIfam" id="NF011071">
    <property type="entry name" value="PRK14501.1"/>
    <property type="match status" value="1"/>
</dbReference>
<dbReference type="RefSeq" id="XP_005537475.1">
    <property type="nucleotide sequence ID" value="XM_005537418.1"/>
</dbReference>
<dbReference type="AlphaFoldDB" id="M1V9E3"/>
<dbReference type="FunFam" id="3.40.50.2000:FF:000035">
    <property type="entry name" value="Trehalose-6-phosphate synthase"/>
    <property type="match status" value="1"/>
</dbReference>
<evidence type="ECO:0000313" key="9">
    <source>
        <dbReference type="Proteomes" id="UP000007014"/>
    </source>
</evidence>
<dbReference type="InterPro" id="IPR001830">
    <property type="entry name" value="Glyco_trans_20"/>
</dbReference>
<feature type="region of interest" description="Disordered" evidence="6">
    <location>
        <begin position="300"/>
        <end position="342"/>
    </location>
</feature>
<proteinExistence type="inferred from homology"/>
<dbReference type="SUPFAM" id="SSF53756">
    <property type="entry name" value="UDP-Glycosyltransferase/glycogen phosphorylase"/>
    <property type="match status" value="1"/>
</dbReference>
<name>M1V9E3_CYAM1</name>
<dbReference type="PANTHER" id="PTHR10788">
    <property type="entry name" value="TREHALOSE-6-PHOSPHATE SYNTHASE"/>
    <property type="match status" value="1"/>
</dbReference>
<feature type="compositionally biased region" description="Polar residues" evidence="6">
    <location>
        <begin position="203"/>
        <end position="214"/>
    </location>
</feature>
<evidence type="ECO:0000256" key="1">
    <source>
        <dbReference type="ARBA" id="ARBA00005409"/>
    </source>
</evidence>
<dbReference type="Gramene" id="CMO053CT">
    <property type="protein sequence ID" value="CMO053CT"/>
    <property type="gene ID" value="CMO053C"/>
</dbReference>
<comment type="similarity">
    <text evidence="1">In the N-terminal section; belongs to the glycosyltransferase 20 family.</text>
</comment>
<feature type="compositionally biased region" description="Basic and acidic residues" evidence="6">
    <location>
        <begin position="328"/>
        <end position="342"/>
    </location>
</feature>
<feature type="region of interest" description="Disordered" evidence="6">
    <location>
        <begin position="147"/>
        <end position="177"/>
    </location>
</feature>
<evidence type="ECO:0000256" key="6">
    <source>
        <dbReference type="SAM" id="MobiDB-lite"/>
    </source>
</evidence>
<feature type="signal peptide" evidence="7">
    <location>
        <begin position="1"/>
        <end position="22"/>
    </location>
</feature>
<keyword evidence="3" id="KW-0328">Glycosyltransferase</keyword>
<dbReference type="HOGENOM" id="CLU_002351_3_1_1"/>
<organism evidence="8 9">
    <name type="scientific">Cyanidioschyzon merolae (strain NIES-3377 / 10D)</name>
    <name type="common">Unicellular red alga</name>
    <dbReference type="NCBI Taxonomy" id="280699"/>
    <lineage>
        <taxon>Eukaryota</taxon>
        <taxon>Rhodophyta</taxon>
        <taxon>Bangiophyceae</taxon>
        <taxon>Cyanidiales</taxon>
        <taxon>Cyanidiaceae</taxon>
        <taxon>Cyanidioschyzon</taxon>
    </lineage>
</organism>
<dbReference type="EC" id="2.4.1.15" evidence="2"/>
<feature type="region of interest" description="Disordered" evidence="6">
    <location>
        <begin position="199"/>
        <end position="222"/>
    </location>
</feature>
<dbReference type="InterPro" id="IPR036412">
    <property type="entry name" value="HAD-like_sf"/>
</dbReference>
<comment type="catalytic activity">
    <reaction evidence="5">
        <text>D-glucose 6-phosphate + UDP-alpha-D-glucose = alpha,alpha-trehalose 6-phosphate + UDP + H(+)</text>
        <dbReference type="Rhea" id="RHEA:18889"/>
        <dbReference type="ChEBI" id="CHEBI:15378"/>
        <dbReference type="ChEBI" id="CHEBI:58223"/>
        <dbReference type="ChEBI" id="CHEBI:58429"/>
        <dbReference type="ChEBI" id="CHEBI:58885"/>
        <dbReference type="ChEBI" id="CHEBI:61548"/>
        <dbReference type="EC" id="2.4.1.15"/>
    </reaction>
</comment>